<dbReference type="GO" id="GO:0006598">
    <property type="term" value="P:polyamine catabolic process"/>
    <property type="evidence" value="ECO:0007669"/>
    <property type="project" value="TreeGrafter"/>
</dbReference>
<evidence type="ECO:0000256" key="3">
    <source>
        <dbReference type="ARBA" id="ARBA00022842"/>
    </source>
</evidence>
<comment type="caution">
    <text evidence="7">The sequence shown here is derived from an EMBL/GenBank/DDBJ whole genome shotgun (WGS) entry which is preliminary data.</text>
</comment>
<evidence type="ECO:0000313" key="7">
    <source>
        <dbReference type="EMBL" id="OYQ31532.1"/>
    </source>
</evidence>
<dbReference type="OrthoDB" id="9807095at2"/>
<dbReference type="InterPro" id="IPR027303">
    <property type="entry name" value="Gln_synth_gly_rich_site"/>
</dbReference>
<dbReference type="Gene3D" id="3.30.590.10">
    <property type="entry name" value="Glutamine synthetase/guanido kinase, catalytic domain"/>
    <property type="match status" value="1"/>
</dbReference>
<dbReference type="InterPro" id="IPR036651">
    <property type="entry name" value="Gln_synt_N_sf"/>
</dbReference>
<dbReference type="GO" id="GO:0006542">
    <property type="term" value="P:glutamine biosynthetic process"/>
    <property type="evidence" value="ECO:0007669"/>
    <property type="project" value="InterPro"/>
</dbReference>
<dbReference type="InterPro" id="IPR008146">
    <property type="entry name" value="Gln_synth_cat_dom"/>
</dbReference>
<dbReference type="PANTHER" id="PTHR43785">
    <property type="entry name" value="GAMMA-GLUTAMYLPUTRESCINE SYNTHETASE"/>
    <property type="match status" value="1"/>
</dbReference>
<dbReference type="PROSITE" id="PS00181">
    <property type="entry name" value="GLNA_ATP"/>
    <property type="match status" value="1"/>
</dbReference>
<comment type="cofactor">
    <cofactor evidence="1">
        <name>Mg(2+)</name>
        <dbReference type="ChEBI" id="CHEBI:18420"/>
    </cofactor>
</comment>
<sequence>MNRQIADWSEAQGFLAAHPEVEAVDIVLTDANGIGRGKIIRRHELESLYRNGRHLPSSILGLDVTGEDVEETGLVWSVGDADLRAWPIAGTLVLLPWTRPLRAQVLLGLYHLDGRPHGADPRHALTRQLEMLSAAGHTPAGAFELEFYLLDAAAGPDDKPRPAAMALDGRRHGQVQVYGLDDLDGMQPFFGPVYEAAKAQGLPLETLISEYAPGQYELTLHYRNDLLRAADDLVMLKRLVRALARRQGMTACFMAKPLAGQAGSGMHLHISLNDRAGHNQFAELAGTEAPNPLLRQAIGGLVATMGDGMLVFAPHANSWRRFVTKLYAPVQPTWGINDRSVALRIPAGAAQARRLEHRPSGVDANPYLVATTVLAGIRYGITHGIDPGPAAQGQGFTQQTAFARKMPADWRAAIAQAAESDFLKSALGDELHTAFLAIKRAELLRVAETIPDTDYKLYLHHV</sequence>
<dbReference type="PANTHER" id="PTHR43785:SF12">
    <property type="entry name" value="TYPE-1 GLUTAMINE SYNTHETASE 2"/>
    <property type="match status" value="1"/>
</dbReference>
<evidence type="ECO:0000259" key="6">
    <source>
        <dbReference type="PROSITE" id="PS51987"/>
    </source>
</evidence>
<protein>
    <submittedName>
        <fullName evidence="7">Glutamine synthetase</fullName>
    </submittedName>
</protein>
<evidence type="ECO:0000256" key="1">
    <source>
        <dbReference type="ARBA" id="ARBA00001946"/>
    </source>
</evidence>
<dbReference type="RefSeq" id="WP_094458213.1">
    <property type="nucleotide sequence ID" value="NZ_NOXU01000032.1"/>
</dbReference>
<dbReference type="Proteomes" id="UP000216998">
    <property type="component" value="Unassembled WGS sequence"/>
</dbReference>
<dbReference type="AlphaFoldDB" id="A0A255YQN0"/>
<feature type="domain" description="GS catalytic" evidence="6">
    <location>
        <begin position="121"/>
        <end position="462"/>
    </location>
</feature>
<organism evidence="7 8">
    <name type="scientific">Niveispirillum lacus</name>
    <dbReference type="NCBI Taxonomy" id="1981099"/>
    <lineage>
        <taxon>Bacteria</taxon>
        <taxon>Pseudomonadati</taxon>
        <taxon>Pseudomonadota</taxon>
        <taxon>Alphaproteobacteria</taxon>
        <taxon>Rhodospirillales</taxon>
        <taxon>Azospirillaceae</taxon>
        <taxon>Niveispirillum</taxon>
    </lineage>
</organism>
<evidence type="ECO:0000256" key="4">
    <source>
        <dbReference type="PROSITE-ProRule" id="PRU01331"/>
    </source>
</evidence>
<dbReference type="Pfam" id="PF00120">
    <property type="entry name" value="Gln-synt_C"/>
    <property type="match status" value="1"/>
</dbReference>
<reference evidence="7 8" key="1">
    <citation type="submission" date="2017-07" db="EMBL/GenBank/DDBJ databases">
        <title>Niveispirillum cyanobacteriorum sp. nov., isolated from cyanobacterial aggregates in a eutrophic lake.</title>
        <authorList>
            <person name="Cai H."/>
        </authorList>
    </citation>
    <scope>NUCLEOTIDE SEQUENCE [LARGE SCALE GENOMIC DNA]</scope>
    <source>
        <strain evidence="8">TH1-14</strain>
    </source>
</reference>
<keyword evidence="8" id="KW-1185">Reference proteome</keyword>
<evidence type="ECO:0000256" key="2">
    <source>
        <dbReference type="ARBA" id="ARBA00022598"/>
    </source>
</evidence>
<evidence type="ECO:0000256" key="5">
    <source>
        <dbReference type="RuleBase" id="RU000384"/>
    </source>
</evidence>
<dbReference type="PROSITE" id="PS51987">
    <property type="entry name" value="GS_CATALYTIC"/>
    <property type="match status" value="1"/>
</dbReference>
<dbReference type="GO" id="GO:0004356">
    <property type="term" value="F:glutamine synthetase activity"/>
    <property type="evidence" value="ECO:0007669"/>
    <property type="project" value="InterPro"/>
</dbReference>
<dbReference type="EMBL" id="NOXU01000032">
    <property type="protein sequence ID" value="OYQ31532.1"/>
    <property type="molecule type" value="Genomic_DNA"/>
</dbReference>
<proteinExistence type="inferred from homology"/>
<dbReference type="SMART" id="SM01230">
    <property type="entry name" value="Gln-synt_C"/>
    <property type="match status" value="1"/>
</dbReference>
<evidence type="ECO:0000313" key="8">
    <source>
        <dbReference type="Proteomes" id="UP000216998"/>
    </source>
</evidence>
<dbReference type="Gene3D" id="3.10.20.70">
    <property type="entry name" value="Glutamine synthetase, N-terminal domain"/>
    <property type="match status" value="1"/>
</dbReference>
<keyword evidence="2" id="KW-0436">Ligase</keyword>
<gene>
    <name evidence="7" type="ORF">CHU95_20530</name>
</gene>
<dbReference type="SUPFAM" id="SSF55931">
    <property type="entry name" value="Glutamine synthetase/guanido kinase"/>
    <property type="match status" value="1"/>
</dbReference>
<name>A0A255YQN0_9PROT</name>
<keyword evidence="3" id="KW-0460">Magnesium</keyword>
<dbReference type="InterPro" id="IPR014746">
    <property type="entry name" value="Gln_synth/guanido_kin_cat_dom"/>
</dbReference>
<dbReference type="SUPFAM" id="SSF54368">
    <property type="entry name" value="Glutamine synthetase, N-terminal domain"/>
    <property type="match status" value="1"/>
</dbReference>
<accession>A0A255YQN0</accession>
<comment type="similarity">
    <text evidence="4 5">Belongs to the glutamine synthetase family.</text>
</comment>